<reference evidence="1 2" key="1">
    <citation type="submission" date="2016-10" db="EMBL/GenBank/DDBJ databases">
        <title>Comparative genome analysis of multiple Pseudomonas spp. focuses on biocontrol and plant growth promoting traits.</title>
        <authorList>
            <person name="Tao X.-Y."/>
            <person name="Taylor C.G."/>
        </authorList>
    </citation>
    <scope>NUCLEOTIDE SEQUENCE [LARGE SCALE GENOMIC DNA]</scope>
    <source>
        <strain evidence="1 2">36C6</strain>
    </source>
</reference>
<evidence type="ECO:0000313" key="1">
    <source>
        <dbReference type="EMBL" id="RON19451.1"/>
    </source>
</evidence>
<dbReference type="Proteomes" id="UP000284002">
    <property type="component" value="Unassembled WGS sequence"/>
</dbReference>
<comment type="caution">
    <text evidence="1">The sequence shown here is derived from an EMBL/GenBank/DDBJ whole genome shotgun (WGS) entry which is preliminary data.</text>
</comment>
<dbReference type="AlphaFoldDB" id="A0A423I1Y5"/>
<dbReference type="EMBL" id="MOBM01000004">
    <property type="protein sequence ID" value="RON19451.1"/>
    <property type="molecule type" value="Genomic_DNA"/>
</dbReference>
<evidence type="ECO:0000313" key="2">
    <source>
        <dbReference type="Proteomes" id="UP000284002"/>
    </source>
</evidence>
<protein>
    <submittedName>
        <fullName evidence="1">Uncharacterized protein</fullName>
    </submittedName>
</protein>
<organism evidence="1 2">
    <name type="scientific">Pseudomonas frederiksbergensis</name>
    <dbReference type="NCBI Taxonomy" id="104087"/>
    <lineage>
        <taxon>Bacteria</taxon>
        <taxon>Pseudomonadati</taxon>
        <taxon>Pseudomonadota</taxon>
        <taxon>Gammaproteobacteria</taxon>
        <taxon>Pseudomonadales</taxon>
        <taxon>Pseudomonadaceae</taxon>
        <taxon>Pseudomonas</taxon>
    </lineage>
</organism>
<sequence length="81" mass="9023">MHEARVSITGNTNKERIVIMGGLTIGKGEFHFKEETNDVILPSVCLPVFYFGKARVRRVEMSQATSMPCVLSIIAKLPKVM</sequence>
<gene>
    <name evidence="1" type="ORF">BK662_02425</name>
</gene>
<proteinExistence type="predicted"/>
<accession>A0A423I1Y5</accession>
<name>A0A423I1Y5_9PSED</name>